<organism evidence="4 5">
    <name type="scientific">Roseinatronobacter ekhonensis</name>
    <dbReference type="NCBI Taxonomy" id="254356"/>
    <lineage>
        <taxon>Bacteria</taxon>
        <taxon>Pseudomonadati</taxon>
        <taxon>Pseudomonadota</taxon>
        <taxon>Alphaproteobacteria</taxon>
        <taxon>Rhodobacterales</taxon>
        <taxon>Paracoccaceae</taxon>
        <taxon>Roseinatronobacter</taxon>
    </lineage>
</organism>
<dbReference type="PANTHER" id="PTHR13090">
    <property type="entry name" value="ARGININE-HYDROXYLASE NDUFAF5, MITOCHONDRIAL"/>
    <property type="match status" value="1"/>
</dbReference>
<evidence type="ECO:0000259" key="3">
    <source>
        <dbReference type="Pfam" id="PF08241"/>
    </source>
</evidence>
<gene>
    <name evidence="4" type="ORF">ROE7235_02958</name>
</gene>
<dbReference type="Pfam" id="PF08241">
    <property type="entry name" value="Methyltransf_11"/>
    <property type="match status" value="1"/>
</dbReference>
<keyword evidence="2" id="KW-0808">Transferase</keyword>
<dbReference type="GO" id="GO:0008757">
    <property type="term" value="F:S-adenosylmethionine-dependent methyltransferase activity"/>
    <property type="evidence" value="ECO:0007669"/>
    <property type="project" value="InterPro"/>
</dbReference>
<accession>A0A3B0MU49</accession>
<dbReference type="Proteomes" id="UP000272908">
    <property type="component" value="Unassembled WGS sequence"/>
</dbReference>
<name>A0A3B0MU49_9RHOB</name>
<evidence type="ECO:0000256" key="1">
    <source>
        <dbReference type="ARBA" id="ARBA00022603"/>
    </source>
</evidence>
<evidence type="ECO:0000313" key="5">
    <source>
        <dbReference type="Proteomes" id="UP000272908"/>
    </source>
</evidence>
<dbReference type="AlphaFoldDB" id="A0A3B0MU49"/>
<dbReference type="EMBL" id="UIHC01000040">
    <property type="protein sequence ID" value="SUZ33189.1"/>
    <property type="molecule type" value="Genomic_DNA"/>
</dbReference>
<dbReference type="InterPro" id="IPR050602">
    <property type="entry name" value="Malonyl-ACP_OMT"/>
</dbReference>
<proteinExistence type="predicted"/>
<dbReference type="GO" id="GO:0032259">
    <property type="term" value="P:methylation"/>
    <property type="evidence" value="ECO:0007669"/>
    <property type="project" value="UniProtKB-KW"/>
</dbReference>
<dbReference type="PANTHER" id="PTHR13090:SF1">
    <property type="entry name" value="ARGININE-HYDROXYLASE NDUFAF5, MITOCHONDRIAL"/>
    <property type="match status" value="1"/>
</dbReference>
<reference evidence="5" key="1">
    <citation type="submission" date="2018-08" db="EMBL/GenBank/DDBJ databases">
        <authorList>
            <person name="Rodrigo-Torres L."/>
            <person name="Arahal R. D."/>
            <person name="Lucena T."/>
        </authorList>
    </citation>
    <scope>NUCLEOTIDE SEQUENCE [LARGE SCALE GENOMIC DNA]</scope>
    <source>
        <strain evidence="5">CECT 7235</strain>
    </source>
</reference>
<dbReference type="SUPFAM" id="SSF53335">
    <property type="entry name" value="S-adenosyl-L-methionine-dependent methyltransferases"/>
    <property type="match status" value="1"/>
</dbReference>
<sequence>MTAPRLTDRAALLRNRARARGAMFLHDLAREELQDRLTMVNRSFTAPAIVTGFPAFWGDMVPNARVVADEAVLDLDEGAHDLVIHAMALHWADDPVGQLVQARRALQPDGLFLGALFGGQTLAELRAVLAQAESELRGGLSARILPMAEIRDLGALLQRAGFALPVADSVRQSVAYRELHTLFSDLRAMGERNALAARPRRGAPRAVFDLARALYADSFSNADGAYMAGFELIFLSGWAPADDQPKPLRPGSAKARLADALNTDEVTLPDPVKIPRKD</sequence>
<evidence type="ECO:0000256" key="2">
    <source>
        <dbReference type="ARBA" id="ARBA00022679"/>
    </source>
</evidence>
<evidence type="ECO:0000313" key="4">
    <source>
        <dbReference type="EMBL" id="SUZ33189.1"/>
    </source>
</evidence>
<dbReference type="InterPro" id="IPR029063">
    <property type="entry name" value="SAM-dependent_MTases_sf"/>
</dbReference>
<protein>
    <recommendedName>
        <fullName evidence="3">Methyltransferase type 11 domain-containing protein</fullName>
    </recommendedName>
</protein>
<dbReference type="OrthoDB" id="9793723at2"/>
<dbReference type="Gene3D" id="3.40.50.150">
    <property type="entry name" value="Vaccinia Virus protein VP39"/>
    <property type="match status" value="1"/>
</dbReference>
<dbReference type="RefSeq" id="WP_121096266.1">
    <property type="nucleotide sequence ID" value="NZ_UIHC01000040.1"/>
</dbReference>
<feature type="domain" description="Methyltransferase type 11" evidence="3">
    <location>
        <begin position="66"/>
        <end position="113"/>
    </location>
</feature>
<dbReference type="InterPro" id="IPR013216">
    <property type="entry name" value="Methyltransf_11"/>
</dbReference>
<keyword evidence="1" id="KW-0489">Methyltransferase</keyword>
<keyword evidence="5" id="KW-1185">Reference proteome</keyword>